<dbReference type="EMBL" id="WJXB01000013">
    <property type="protein sequence ID" value="MRN56383.1"/>
    <property type="molecule type" value="Genomic_DNA"/>
</dbReference>
<dbReference type="GO" id="GO:0016787">
    <property type="term" value="F:hydrolase activity"/>
    <property type="evidence" value="ECO:0007669"/>
    <property type="project" value="InterPro"/>
</dbReference>
<name>A0A7X2HA90_9BACL</name>
<dbReference type="Pfam" id="PF00149">
    <property type="entry name" value="Metallophos"/>
    <property type="match status" value="1"/>
</dbReference>
<comment type="caution">
    <text evidence="5">The sequence shown here is derived from an EMBL/GenBank/DDBJ whole genome shotgun (WGS) entry which is preliminary data.</text>
</comment>
<evidence type="ECO:0000313" key="5">
    <source>
        <dbReference type="EMBL" id="MRN56383.1"/>
    </source>
</evidence>
<dbReference type="Gene3D" id="3.40.50.300">
    <property type="entry name" value="P-loop containing nucleotide triphosphate hydrolases"/>
    <property type="match status" value="1"/>
</dbReference>
<dbReference type="InterPro" id="IPR004843">
    <property type="entry name" value="Calcineurin-like_PHP"/>
</dbReference>
<dbReference type="PROSITE" id="PS50005">
    <property type="entry name" value="TPR"/>
    <property type="match status" value="3"/>
</dbReference>
<dbReference type="Gene3D" id="3.60.21.10">
    <property type="match status" value="1"/>
</dbReference>
<keyword evidence="2 3" id="KW-0802">TPR repeat</keyword>
<dbReference type="Proteomes" id="UP000463051">
    <property type="component" value="Unassembled WGS sequence"/>
</dbReference>
<feature type="repeat" description="TPR" evidence="3">
    <location>
        <begin position="876"/>
        <end position="909"/>
    </location>
</feature>
<dbReference type="Pfam" id="PF13424">
    <property type="entry name" value="TPR_12"/>
    <property type="match status" value="2"/>
</dbReference>
<dbReference type="PANTHER" id="PTHR45641:SF19">
    <property type="entry name" value="NEPHROCYSTIN-3"/>
    <property type="match status" value="1"/>
</dbReference>
<dbReference type="PANTHER" id="PTHR45641">
    <property type="entry name" value="TETRATRICOPEPTIDE REPEAT PROTEIN (AFU_ORTHOLOGUE AFUA_6G03870)"/>
    <property type="match status" value="1"/>
</dbReference>
<dbReference type="InterPro" id="IPR019734">
    <property type="entry name" value="TPR_rpt"/>
</dbReference>
<evidence type="ECO:0000256" key="3">
    <source>
        <dbReference type="PROSITE-ProRule" id="PRU00339"/>
    </source>
</evidence>
<feature type="repeat" description="TPR" evidence="3">
    <location>
        <begin position="1002"/>
        <end position="1035"/>
    </location>
</feature>
<dbReference type="InterPro" id="IPR027417">
    <property type="entry name" value="P-loop_NTPase"/>
</dbReference>
<evidence type="ECO:0000313" key="6">
    <source>
        <dbReference type="Proteomes" id="UP000463051"/>
    </source>
</evidence>
<keyword evidence="6" id="KW-1185">Reference proteome</keyword>
<dbReference type="RefSeq" id="WP_154121867.1">
    <property type="nucleotide sequence ID" value="NZ_WJXB01000013.1"/>
</dbReference>
<dbReference type="AlphaFoldDB" id="A0A7X2HA90"/>
<sequence>MLESTVNILHLSDLHFGAENSIKNPTALAQRKIALDSLVDTISKVTENEKPDIVVISGDITWQGSKEGFEQAAIWIEKLLIKLNLTTTELIICAGNHDIDRRKTKGMNPPNNSRDADDWLSLESLENFINPFSNYSEFCESLGLPFVNLNNFSNYLVGVRDIRGIRFLVLNSAWFCRGNDDVKKLWLGLPQLQLLESQGNIKMNSVDHLTISIVHHPSNWFHEEEIVTYERPATYRYLSERSHLILSGHVHGAIENATKAFDNSYVIINGASYAGNNLRNNFSILQINKDNQLLKQIPFEYDPRFSQWERKNNKQIDLKKKVDEVQAMEKQSTKSIFNVPFRKHPYFLGRSTELKTIYNFFSGNLDSTYYCIYGLSGIGKTQLAIEYAYEYQSEYDVIWWFHSEEASSLLMDIERFCIAFNLITIESELLDNFKKFVSLDPLPKSFLLIFDNVSDEDKILSYLPFKHSGFDVLITSNNPNWRKGLQLGLLDAEVATDFVLQSTDANEDYQMAALELSNELGFLPLALEQAVAYIKETGVSIQQYLERFRKYRKELAREGKPLNYNKNIATTWKLLLETISEDIHLVTSLFNYICFLSVDNISKDFLLHKQLSPYENIVINSEMELDRIVGRLRRLSLVKMENGIVSIHRLVVAMTIDFLDQQVRKDLILHQVNTMWGVYQAKGKRETEILEHSDYILKHVVDNDLFNENIADLMAAQARVQLTFSNYENALILSKYLYQKTMTHFQGDYNRLAKASSRLGTYYYSQGQYVEARDCLSASLQHNISKEEKLSILNILVNVEQDSGRLNIALEYVKKIDEILELHPEIKNDHHEYSAILNSKNRLFLSRSEFDKAEDAILEAISISKKKDQTNVYGLSTLYSNLGHVYDKKGEIQRSIECYQRAIENSKKLFNENHEFFARDYSNLGLAYYYLYDTFHAKRYLRKALEIAMVINPFPNNFTANILNNLGMVFEAQGKTSDALEHFLEAMEMYRSLNQEDNQDISMVLYNIGGAYQHLGQLDTAEEYVLKALEIDSHIYSENHPEIAKDLGKLAVVMLEKEDYKKAIIYLNQAVYIYEYHNLIHHIEYASAIGHKASAIYVTGNKNVAKMMLIKSLDIIAEYYGSEIGLSVILFSTFVIHVENCGNQNKELTFLYETKKKYL</sequence>
<dbReference type="Gene3D" id="1.25.40.10">
    <property type="entry name" value="Tetratricopeptide repeat domain"/>
    <property type="match status" value="3"/>
</dbReference>
<reference evidence="5 6" key="1">
    <citation type="submission" date="2019-11" db="EMBL/GenBank/DDBJ databases">
        <title>Paenibacillus monticola sp. nov., a novel PGPR strain isolated from mountain sample in China.</title>
        <authorList>
            <person name="Zhao Q."/>
            <person name="Li H.-P."/>
            <person name="Zhang J.-L."/>
        </authorList>
    </citation>
    <scope>NUCLEOTIDE SEQUENCE [LARGE SCALE GENOMIC DNA]</scope>
    <source>
        <strain evidence="5 6">LC-T2</strain>
    </source>
</reference>
<keyword evidence="1" id="KW-0677">Repeat</keyword>
<feature type="domain" description="Calcineurin-like phosphoesterase" evidence="4">
    <location>
        <begin position="7"/>
        <end position="252"/>
    </location>
</feature>
<evidence type="ECO:0000259" key="4">
    <source>
        <dbReference type="Pfam" id="PF00149"/>
    </source>
</evidence>
<proteinExistence type="predicted"/>
<dbReference type="SMART" id="SM00028">
    <property type="entry name" value="TPR"/>
    <property type="match status" value="7"/>
</dbReference>
<dbReference type="Pfam" id="PF13374">
    <property type="entry name" value="TPR_10"/>
    <property type="match status" value="1"/>
</dbReference>
<evidence type="ECO:0000256" key="2">
    <source>
        <dbReference type="ARBA" id="ARBA00022803"/>
    </source>
</evidence>
<feature type="repeat" description="TPR" evidence="3">
    <location>
        <begin position="960"/>
        <end position="993"/>
    </location>
</feature>
<accession>A0A7X2HA90</accession>
<dbReference type="InterPro" id="IPR029052">
    <property type="entry name" value="Metallo-depent_PP-like"/>
</dbReference>
<dbReference type="InterPro" id="IPR011990">
    <property type="entry name" value="TPR-like_helical_dom_sf"/>
</dbReference>
<dbReference type="SUPFAM" id="SSF52540">
    <property type="entry name" value="P-loop containing nucleoside triphosphate hydrolases"/>
    <property type="match status" value="1"/>
</dbReference>
<dbReference type="SUPFAM" id="SSF56300">
    <property type="entry name" value="Metallo-dependent phosphatases"/>
    <property type="match status" value="1"/>
</dbReference>
<evidence type="ECO:0000256" key="1">
    <source>
        <dbReference type="ARBA" id="ARBA00022737"/>
    </source>
</evidence>
<organism evidence="5 6">
    <name type="scientific">Paenibacillus monticola</name>
    <dbReference type="NCBI Taxonomy" id="2666075"/>
    <lineage>
        <taxon>Bacteria</taxon>
        <taxon>Bacillati</taxon>
        <taxon>Bacillota</taxon>
        <taxon>Bacilli</taxon>
        <taxon>Bacillales</taxon>
        <taxon>Paenibacillaceae</taxon>
        <taxon>Paenibacillus</taxon>
    </lineage>
</organism>
<gene>
    <name evidence="5" type="ORF">GJB61_25745</name>
</gene>
<protein>
    <submittedName>
        <fullName evidence="5">Tetratricopeptide repeat protein</fullName>
    </submittedName>
</protein>
<dbReference type="SUPFAM" id="SSF48452">
    <property type="entry name" value="TPR-like"/>
    <property type="match status" value="2"/>
</dbReference>